<dbReference type="Proteomes" id="UP000033900">
    <property type="component" value="Unassembled WGS sequence"/>
</dbReference>
<dbReference type="PATRIC" id="fig|273678.4.peg.1747"/>
<evidence type="ECO:0000256" key="1">
    <source>
        <dbReference type="SAM" id="MobiDB-lite"/>
    </source>
</evidence>
<keyword evidence="4" id="KW-1185">Reference proteome</keyword>
<reference evidence="3 4" key="1">
    <citation type="submission" date="2015-02" db="EMBL/GenBank/DDBJ databases">
        <title>Draft genome sequences of ten Microbacterium spp. with emphasis on heavy metal contaminated environments.</title>
        <authorList>
            <person name="Corretto E."/>
        </authorList>
    </citation>
    <scope>NUCLEOTIDE SEQUENCE [LARGE SCALE GENOMIC DNA]</scope>
    <source>
        <strain evidence="3 4">SA35</strain>
    </source>
</reference>
<keyword evidence="2" id="KW-0732">Signal</keyword>
<organism evidence="3 4">
    <name type="scientific">Microbacterium hydrocarbonoxydans</name>
    <dbReference type="NCBI Taxonomy" id="273678"/>
    <lineage>
        <taxon>Bacteria</taxon>
        <taxon>Bacillati</taxon>
        <taxon>Actinomycetota</taxon>
        <taxon>Actinomycetes</taxon>
        <taxon>Micrococcales</taxon>
        <taxon>Microbacteriaceae</taxon>
        <taxon>Microbacterium</taxon>
    </lineage>
</organism>
<evidence type="ECO:0000313" key="4">
    <source>
        <dbReference type="Proteomes" id="UP000033900"/>
    </source>
</evidence>
<proteinExistence type="predicted"/>
<name>A0A0M2HT67_9MICO</name>
<evidence type="ECO:0000313" key="3">
    <source>
        <dbReference type="EMBL" id="KJL48115.1"/>
    </source>
</evidence>
<feature type="signal peptide" evidence="2">
    <location>
        <begin position="1"/>
        <end position="25"/>
    </location>
</feature>
<feature type="region of interest" description="Disordered" evidence="1">
    <location>
        <begin position="24"/>
        <end position="51"/>
    </location>
</feature>
<dbReference type="EMBL" id="JYJB01000008">
    <property type="protein sequence ID" value="KJL48115.1"/>
    <property type="molecule type" value="Genomic_DNA"/>
</dbReference>
<dbReference type="RefSeq" id="WP_045257359.1">
    <property type="nucleotide sequence ID" value="NZ_CP158847.1"/>
</dbReference>
<gene>
    <name evidence="3" type="ORF">RS84_01744</name>
</gene>
<dbReference type="PROSITE" id="PS51257">
    <property type="entry name" value="PROKAR_LIPOPROTEIN"/>
    <property type="match status" value="1"/>
</dbReference>
<dbReference type="STRING" id="273678.RS84_01744"/>
<feature type="compositionally biased region" description="Low complexity" evidence="1">
    <location>
        <begin position="36"/>
        <end position="47"/>
    </location>
</feature>
<accession>A0A0M2HT67</accession>
<comment type="caution">
    <text evidence="3">The sequence shown here is derived from an EMBL/GenBank/DDBJ whole genome shotgun (WGS) entry which is preliminary data.</text>
</comment>
<evidence type="ECO:0008006" key="5">
    <source>
        <dbReference type="Google" id="ProtNLM"/>
    </source>
</evidence>
<sequence>MRVNKWGVGVVLAAAVMLTGCSAGASDKPAAEDKPSSSASQEAEAPATDCPELKEGATVDGAALGACIADTAQSISGYAATSTVMGMETTGRYNPSEKALETTTPMGSVIVIGDDAWVKTATGAWQVADAASSDPIVAGLSMGAAAAAQTSPAMIADLLAGDFTITGTGERLGQQVYLVSGTVEVQGASSEIVLEVTKDYAPLATTTKSEVSGTSIESTTVVTEWDVPQDIVAPL</sequence>
<protein>
    <recommendedName>
        <fullName evidence="5">Lipoprotein LprG</fullName>
    </recommendedName>
</protein>
<dbReference type="OrthoDB" id="5063685at2"/>
<feature type="chain" id="PRO_5005633803" description="Lipoprotein LprG" evidence="2">
    <location>
        <begin position="26"/>
        <end position="235"/>
    </location>
</feature>
<dbReference type="AlphaFoldDB" id="A0A0M2HT67"/>
<evidence type="ECO:0000256" key="2">
    <source>
        <dbReference type="SAM" id="SignalP"/>
    </source>
</evidence>